<evidence type="ECO:0000313" key="4">
    <source>
        <dbReference type="EMBL" id="RAI78037.1"/>
    </source>
</evidence>
<reference evidence="4 5" key="1">
    <citation type="submission" date="2018-06" db="EMBL/GenBank/DDBJ databases">
        <title>Spirosoma sp. HMF3257 Genome sequencing and assembly.</title>
        <authorList>
            <person name="Kang H."/>
            <person name="Cha I."/>
            <person name="Kim H."/>
            <person name="Kang J."/>
            <person name="Joh K."/>
        </authorList>
    </citation>
    <scope>NUCLEOTIDE SEQUENCE [LARGE SCALE GENOMIC DNA]</scope>
    <source>
        <strain evidence="4 5">HMF3257</strain>
    </source>
</reference>
<sequence length="331" mass="38698">MTLSKKIYRKIRYPLNDLLGGIGATKHLLRNRPGKRMLMYHGVDAVGSLAYNSRFISAHLFEQQVAYFKENFNIVTLKEYYEADDLPKDKLTITLTFDDGYANNFTRVLPILEKHKVPATFFITAIREKGYAYLWTDFHDMLRYRVQSCIFNGEKYSLNRQNVFCSQRSGELLHKQLRKLSFIEIDRFIQDMIGQTGLKMEDFHPDYYLQMTVEQIALLAKSPYAAIGSHTHTHIDLTQRPMSEIIDEMRFSKEWLETITNLEIDSLAFPYGVYTLEVINAAKTVGYRRQVADRLSQEADANIPELQQRFGNNPFLTFTNQIWCLLNEHYL</sequence>
<keyword evidence="2" id="KW-0732">Signal</keyword>
<dbReference type="InterPro" id="IPR002509">
    <property type="entry name" value="NODB_dom"/>
</dbReference>
<dbReference type="EMBL" id="QLII01000001">
    <property type="protein sequence ID" value="RAI78037.1"/>
    <property type="molecule type" value="Genomic_DNA"/>
</dbReference>
<evidence type="ECO:0000313" key="5">
    <source>
        <dbReference type="Proteomes" id="UP000249016"/>
    </source>
</evidence>
<protein>
    <recommendedName>
        <fullName evidence="3">NodB homology domain-containing protein</fullName>
    </recommendedName>
</protein>
<evidence type="ECO:0000259" key="3">
    <source>
        <dbReference type="PROSITE" id="PS51677"/>
    </source>
</evidence>
<dbReference type="InterPro" id="IPR011330">
    <property type="entry name" value="Glyco_hydro/deAcase_b/a-brl"/>
</dbReference>
<dbReference type="Proteomes" id="UP000249016">
    <property type="component" value="Unassembled WGS sequence"/>
</dbReference>
<dbReference type="Gene3D" id="3.20.20.370">
    <property type="entry name" value="Glycoside hydrolase/deacetylase"/>
    <property type="match status" value="1"/>
</dbReference>
<dbReference type="CDD" id="cd10918">
    <property type="entry name" value="CE4_NodB_like_5s_6s"/>
    <property type="match status" value="1"/>
</dbReference>
<dbReference type="PROSITE" id="PS51677">
    <property type="entry name" value="NODB"/>
    <property type="match status" value="1"/>
</dbReference>
<comment type="caution">
    <text evidence="4">The sequence shown here is derived from an EMBL/GenBank/DDBJ whole genome shotgun (WGS) entry which is preliminary data.</text>
</comment>
<dbReference type="OrthoDB" id="9778320at2"/>
<proteinExistence type="predicted"/>
<evidence type="ECO:0000256" key="1">
    <source>
        <dbReference type="ARBA" id="ARBA00004613"/>
    </source>
</evidence>
<dbReference type="GO" id="GO:0016810">
    <property type="term" value="F:hydrolase activity, acting on carbon-nitrogen (but not peptide) bonds"/>
    <property type="evidence" value="ECO:0007669"/>
    <property type="project" value="InterPro"/>
</dbReference>
<name>A0A327NS10_9BACT</name>
<dbReference type="AlphaFoldDB" id="A0A327NS10"/>
<dbReference type="GO" id="GO:0005975">
    <property type="term" value="P:carbohydrate metabolic process"/>
    <property type="evidence" value="ECO:0007669"/>
    <property type="project" value="InterPro"/>
</dbReference>
<keyword evidence="5" id="KW-1185">Reference proteome</keyword>
<dbReference type="RefSeq" id="WP_111349347.1">
    <property type="nucleotide sequence ID" value="NZ_QLII01000001.1"/>
</dbReference>
<comment type="subcellular location">
    <subcellularLocation>
        <location evidence="1">Secreted</location>
    </subcellularLocation>
</comment>
<dbReference type="PANTHER" id="PTHR34216">
    <property type="match status" value="1"/>
</dbReference>
<dbReference type="SUPFAM" id="SSF88713">
    <property type="entry name" value="Glycoside hydrolase/deacetylase"/>
    <property type="match status" value="1"/>
</dbReference>
<dbReference type="Pfam" id="PF01522">
    <property type="entry name" value="Polysacc_deac_1"/>
    <property type="match status" value="2"/>
</dbReference>
<dbReference type="GO" id="GO:0005576">
    <property type="term" value="C:extracellular region"/>
    <property type="evidence" value="ECO:0007669"/>
    <property type="project" value="UniProtKB-SubCell"/>
</dbReference>
<accession>A0A327NS10</accession>
<dbReference type="PANTHER" id="PTHR34216:SF3">
    <property type="entry name" value="POLY-BETA-1,6-N-ACETYL-D-GLUCOSAMINE N-DEACETYLASE"/>
    <property type="match status" value="1"/>
</dbReference>
<gene>
    <name evidence="4" type="ORF">HMF3257_35195</name>
</gene>
<organism evidence="4 5">
    <name type="scientific">Spirosoma telluris</name>
    <dbReference type="NCBI Taxonomy" id="2183553"/>
    <lineage>
        <taxon>Bacteria</taxon>
        <taxon>Pseudomonadati</taxon>
        <taxon>Bacteroidota</taxon>
        <taxon>Cytophagia</taxon>
        <taxon>Cytophagales</taxon>
        <taxon>Cytophagaceae</taxon>
        <taxon>Spirosoma</taxon>
    </lineage>
</organism>
<feature type="domain" description="NodB homology" evidence="3">
    <location>
        <begin position="91"/>
        <end position="331"/>
    </location>
</feature>
<evidence type="ECO:0000256" key="2">
    <source>
        <dbReference type="ARBA" id="ARBA00022729"/>
    </source>
</evidence>
<dbReference type="InterPro" id="IPR051398">
    <property type="entry name" value="Polysacch_Deacetylase"/>
</dbReference>